<name>A0A370FUL7_GLULI</name>
<evidence type="ECO:0000256" key="1">
    <source>
        <dbReference type="ARBA" id="ARBA00022801"/>
    </source>
</evidence>
<sequence length="294" mass="31381">MDRPAGRIHLRTECQVRTTVVQMAPGASLPDNIAQARDLIATAVAADRPDLVVLPEIWSCLGGTAEVKFANAEELPNPGATAGAGPLYRFLSETARTHGITLHGGSIGQRHGDRLLNTSLVFGPDGAERARYSKIHLFDITTPGGEGYRESDTYAPGSEIVTLPVGAFTAGLAICYDLRFAELFLALRRRGANVIVLPAAFTAETGEAHWATLLRARAIETQCWVVACGTTGTHIDAGGHARRTYGHSMIIDPWGTIVAQASNGTGWATAALTLDQVEHVRTGMPVLAHRRLNT</sequence>
<evidence type="ECO:0000313" key="4">
    <source>
        <dbReference type="Proteomes" id="UP000254958"/>
    </source>
</evidence>
<dbReference type="Proteomes" id="UP000254958">
    <property type="component" value="Unassembled WGS sequence"/>
</dbReference>
<gene>
    <name evidence="3" type="ORF">C7453_11730</name>
</gene>
<dbReference type="GO" id="GO:0016811">
    <property type="term" value="F:hydrolase activity, acting on carbon-nitrogen (but not peptide) bonds, in linear amides"/>
    <property type="evidence" value="ECO:0007669"/>
    <property type="project" value="InterPro"/>
</dbReference>
<dbReference type="InterPro" id="IPR036526">
    <property type="entry name" value="C-N_Hydrolase_sf"/>
</dbReference>
<dbReference type="PROSITE" id="PS50263">
    <property type="entry name" value="CN_HYDROLASE"/>
    <property type="match status" value="1"/>
</dbReference>
<dbReference type="PANTHER" id="PTHR23088:SF27">
    <property type="entry name" value="DEAMINATED GLUTATHIONE AMIDASE"/>
    <property type="match status" value="1"/>
</dbReference>
<dbReference type="CDD" id="cd07572">
    <property type="entry name" value="nit"/>
    <property type="match status" value="1"/>
</dbReference>
<dbReference type="SUPFAM" id="SSF56317">
    <property type="entry name" value="Carbon-nitrogen hydrolase"/>
    <property type="match status" value="1"/>
</dbReference>
<organism evidence="3 4">
    <name type="scientific">Gluconacetobacter liquefaciens</name>
    <name type="common">Acetobacter liquefaciens</name>
    <dbReference type="NCBI Taxonomy" id="89584"/>
    <lineage>
        <taxon>Bacteria</taxon>
        <taxon>Pseudomonadati</taxon>
        <taxon>Pseudomonadota</taxon>
        <taxon>Alphaproteobacteria</taxon>
        <taxon>Acetobacterales</taxon>
        <taxon>Acetobacteraceae</taxon>
        <taxon>Gluconacetobacter</taxon>
    </lineage>
</organism>
<dbReference type="Pfam" id="PF00795">
    <property type="entry name" value="CN_hydrolase"/>
    <property type="match status" value="1"/>
</dbReference>
<dbReference type="AlphaFoldDB" id="A0A370FUL7"/>
<accession>A0A370FUL7</accession>
<keyword evidence="4" id="KW-1185">Reference proteome</keyword>
<evidence type="ECO:0000313" key="3">
    <source>
        <dbReference type="EMBL" id="RDI34125.1"/>
    </source>
</evidence>
<comment type="caution">
    <text evidence="3">The sequence shown here is derived from an EMBL/GenBank/DDBJ whole genome shotgun (WGS) entry which is preliminary data.</text>
</comment>
<feature type="domain" description="CN hydrolase" evidence="2">
    <location>
        <begin position="16"/>
        <end position="274"/>
    </location>
</feature>
<dbReference type="InterPro" id="IPR003010">
    <property type="entry name" value="C-N_Hydrolase"/>
</dbReference>
<reference evidence="3 4" key="1">
    <citation type="submission" date="2018-07" db="EMBL/GenBank/DDBJ databases">
        <title>Genomic Encyclopedia of Type Strains, Phase IV (KMG-IV): sequencing the most valuable type-strain genomes for metagenomic binning, comparative biology and taxonomic classification.</title>
        <authorList>
            <person name="Goeker M."/>
        </authorList>
    </citation>
    <scope>NUCLEOTIDE SEQUENCE [LARGE SCALE GENOMIC DNA]</scope>
    <source>
        <strain evidence="3 4">DSM 5603</strain>
    </source>
</reference>
<dbReference type="Gene3D" id="3.60.110.10">
    <property type="entry name" value="Carbon-nitrogen hydrolase"/>
    <property type="match status" value="1"/>
</dbReference>
<protein>
    <submittedName>
        <fullName evidence="3">Nitrilase</fullName>
    </submittedName>
</protein>
<dbReference type="InterPro" id="IPR045254">
    <property type="entry name" value="Nit1/2_C-N_Hydrolase"/>
</dbReference>
<evidence type="ECO:0000259" key="2">
    <source>
        <dbReference type="PROSITE" id="PS50263"/>
    </source>
</evidence>
<proteinExistence type="predicted"/>
<dbReference type="EMBL" id="QQAW01000017">
    <property type="protein sequence ID" value="RDI34125.1"/>
    <property type="molecule type" value="Genomic_DNA"/>
</dbReference>
<dbReference type="PANTHER" id="PTHR23088">
    <property type="entry name" value="NITRILASE-RELATED"/>
    <property type="match status" value="1"/>
</dbReference>
<keyword evidence="1" id="KW-0378">Hydrolase</keyword>